<evidence type="ECO:0000256" key="2">
    <source>
        <dbReference type="SAM" id="Phobius"/>
    </source>
</evidence>
<evidence type="ECO:0000256" key="1">
    <source>
        <dbReference type="ARBA" id="ARBA00010996"/>
    </source>
</evidence>
<keyword evidence="2" id="KW-0812">Transmembrane</keyword>
<comment type="similarity">
    <text evidence="1">Belongs to the SCO1/2 family.</text>
</comment>
<dbReference type="EMBL" id="SHNP01000001">
    <property type="protein sequence ID" value="MCX2972903.1"/>
    <property type="molecule type" value="Genomic_DNA"/>
</dbReference>
<reference evidence="3" key="1">
    <citation type="submission" date="2019-02" db="EMBL/GenBank/DDBJ databases">
        <authorList>
            <person name="Li S.-H."/>
        </authorList>
    </citation>
    <scope>NUCLEOTIDE SEQUENCE</scope>
    <source>
        <strain evidence="3">IMCC8485</strain>
    </source>
</reference>
<dbReference type="SUPFAM" id="SSF52833">
    <property type="entry name" value="Thioredoxin-like"/>
    <property type="match status" value="1"/>
</dbReference>
<keyword evidence="4" id="KW-1185">Reference proteome</keyword>
<dbReference type="PANTHER" id="PTHR12151:SF25">
    <property type="entry name" value="LINALOOL DEHYDRATASE_ISOMERASE DOMAIN-CONTAINING PROTEIN"/>
    <property type="match status" value="1"/>
</dbReference>
<dbReference type="Pfam" id="PF02630">
    <property type="entry name" value="SCO1-SenC"/>
    <property type="match status" value="1"/>
</dbReference>
<name>A0ABT3SSE6_9GAMM</name>
<dbReference type="InterPro" id="IPR036249">
    <property type="entry name" value="Thioredoxin-like_sf"/>
</dbReference>
<gene>
    <name evidence="3" type="ORF">EYC87_04795</name>
</gene>
<organism evidence="3 4">
    <name type="scientific">Candidatus Seongchinamella marina</name>
    <dbReference type="NCBI Taxonomy" id="2518990"/>
    <lineage>
        <taxon>Bacteria</taxon>
        <taxon>Pseudomonadati</taxon>
        <taxon>Pseudomonadota</taxon>
        <taxon>Gammaproteobacteria</taxon>
        <taxon>Cellvibrionales</taxon>
        <taxon>Halieaceae</taxon>
        <taxon>Seongchinamella</taxon>
    </lineage>
</organism>
<dbReference type="Proteomes" id="UP001143307">
    <property type="component" value="Unassembled WGS sequence"/>
</dbReference>
<dbReference type="PANTHER" id="PTHR12151">
    <property type="entry name" value="ELECTRON TRANSPORT PROTIN SCO1/SENC FAMILY MEMBER"/>
    <property type="match status" value="1"/>
</dbReference>
<dbReference type="Gene3D" id="3.40.30.10">
    <property type="entry name" value="Glutaredoxin"/>
    <property type="match status" value="1"/>
</dbReference>
<protein>
    <submittedName>
        <fullName evidence="3">SCO family protein</fullName>
    </submittedName>
</protein>
<comment type="caution">
    <text evidence="3">The sequence shown here is derived from an EMBL/GenBank/DDBJ whole genome shotgun (WGS) entry which is preliminary data.</text>
</comment>
<keyword evidence="2" id="KW-1133">Transmembrane helix</keyword>
<sequence length="224" mass="25137">MHFSSRNRMRLGFSIAYSVLFIAVIVSWINRAVPPPQIQGVLLIESRELADFELINHLGDEFSNKDLLGEWHLVSYGFTACPDVCPTTLTQLTRMKEEIDSGSKPKILFYSVDHRRDTAAQLANYLPFFDADIIGLTHLDDPDNTHLAFENSLGIASSLDLMFKPDGSLDQQGYRVNHGIALLVLNPQGRLQAILKPRETSPGIYGFDPKELSRDYLAIRAFNG</sequence>
<dbReference type="InterPro" id="IPR003782">
    <property type="entry name" value="SCO1/SenC"/>
</dbReference>
<accession>A0ABT3SSE6</accession>
<keyword evidence="2" id="KW-0472">Membrane</keyword>
<evidence type="ECO:0000313" key="3">
    <source>
        <dbReference type="EMBL" id="MCX2972903.1"/>
    </source>
</evidence>
<dbReference type="CDD" id="cd02968">
    <property type="entry name" value="SCO"/>
    <property type="match status" value="1"/>
</dbReference>
<feature type="transmembrane region" description="Helical" evidence="2">
    <location>
        <begin position="12"/>
        <end position="29"/>
    </location>
</feature>
<proteinExistence type="inferred from homology"/>
<dbReference type="RefSeq" id="WP_279251853.1">
    <property type="nucleotide sequence ID" value="NZ_SHNP01000001.1"/>
</dbReference>
<evidence type="ECO:0000313" key="4">
    <source>
        <dbReference type="Proteomes" id="UP001143307"/>
    </source>
</evidence>